<name>A0A6G1SJL0_9ACAR</name>
<evidence type="ECO:0000256" key="1">
    <source>
        <dbReference type="ARBA" id="ARBA00004651"/>
    </source>
</evidence>
<protein>
    <submittedName>
        <fullName evidence="9">Vang-like protein 2</fullName>
    </submittedName>
</protein>
<feature type="compositionally biased region" description="Low complexity" evidence="7">
    <location>
        <begin position="709"/>
        <end position="736"/>
    </location>
</feature>
<comment type="subcellular location">
    <subcellularLocation>
        <location evidence="1">Cell membrane</location>
        <topology evidence="1">Multi-pass membrane protein</topology>
    </subcellularLocation>
</comment>
<comment type="similarity">
    <text evidence="6">Belongs to the Vang family.</text>
</comment>
<keyword evidence="5 8" id="KW-0472">Membrane</keyword>
<feature type="compositionally biased region" description="Polar residues" evidence="7">
    <location>
        <begin position="40"/>
        <end position="52"/>
    </location>
</feature>
<evidence type="ECO:0000256" key="8">
    <source>
        <dbReference type="SAM" id="Phobius"/>
    </source>
</evidence>
<feature type="compositionally biased region" description="Polar residues" evidence="7">
    <location>
        <begin position="20"/>
        <end position="29"/>
    </location>
</feature>
<feature type="compositionally biased region" description="Acidic residues" evidence="7">
    <location>
        <begin position="574"/>
        <end position="584"/>
    </location>
</feature>
<feature type="transmembrane region" description="Helical" evidence="8">
    <location>
        <begin position="357"/>
        <end position="376"/>
    </location>
</feature>
<keyword evidence="4 8" id="KW-1133">Transmembrane helix</keyword>
<feature type="transmembrane region" description="Helical" evidence="8">
    <location>
        <begin position="236"/>
        <end position="255"/>
    </location>
</feature>
<feature type="transmembrane region" description="Helical" evidence="8">
    <location>
        <begin position="396"/>
        <end position="418"/>
    </location>
</feature>
<feature type="compositionally biased region" description="Basic and acidic residues" evidence="7">
    <location>
        <begin position="755"/>
        <end position="764"/>
    </location>
</feature>
<keyword evidence="2" id="KW-1003">Cell membrane</keyword>
<reference evidence="9" key="1">
    <citation type="submission" date="2018-10" db="EMBL/GenBank/DDBJ databases">
        <title>Transcriptome assembly of Aceria tosichella (Wheat curl mite) Type 2.</title>
        <authorList>
            <person name="Scully E.D."/>
            <person name="Geib S.M."/>
            <person name="Palmer N.A."/>
            <person name="Gupta A.K."/>
            <person name="Sarath G."/>
            <person name="Tatineni S."/>
        </authorList>
    </citation>
    <scope>NUCLEOTIDE SEQUENCE</scope>
    <source>
        <strain evidence="9">LincolnNE</strain>
    </source>
</reference>
<dbReference type="PANTHER" id="PTHR20886">
    <property type="entry name" value="VANG-LIKE PROTEIN"/>
    <property type="match status" value="1"/>
</dbReference>
<feature type="compositionally biased region" description="Polar residues" evidence="7">
    <location>
        <begin position="670"/>
        <end position="684"/>
    </location>
</feature>
<dbReference type="GO" id="GO:0005886">
    <property type="term" value="C:plasma membrane"/>
    <property type="evidence" value="ECO:0007669"/>
    <property type="project" value="UniProtKB-SubCell"/>
</dbReference>
<proteinExistence type="inferred from homology"/>
<evidence type="ECO:0000256" key="3">
    <source>
        <dbReference type="ARBA" id="ARBA00022692"/>
    </source>
</evidence>
<feature type="region of interest" description="Disordered" evidence="7">
    <location>
        <begin position="485"/>
        <end position="803"/>
    </location>
</feature>
<feature type="region of interest" description="Disordered" evidence="7">
    <location>
        <begin position="82"/>
        <end position="102"/>
    </location>
</feature>
<dbReference type="Pfam" id="PF06638">
    <property type="entry name" value="Strabismus"/>
    <property type="match status" value="2"/>
</dbReference>
<sequence length="1039" mass="117418">MDQEQQQQQQQEQQQQQQQPTNYLNQRPVQENRLAPILSSRPTNQNESNLVNGNYWPSADVQPQMKSQPMFGSTIERQVTMDRPIQQRPRAPASDRDSVSTLSRFNQLDDRRSFTMRSQYTANALNKSNRRFGFVELTSEAFRQLMGFGGDNKLTVANRQSQSPISASLIANEQLRQNLSLSVSGATSATTTAGAGLDQAQKFGGGAGAKVTVIDSGDERQFGREVLSYRLTIMRLLNLLLSAIVLLSPVVMLLLPKMEPLIRATQEQTGSSLEYNSQEPNLSPSNVVTHAVGLAGQRQLAKAAGVQQQQPQWRISECQSDCDGPLIGFFVRLIMLAVAHWAIFFRPQTATLPRVDFQRCLLISLALLITTAYWLFFVFRVFDKRYNDFELHYMTIVQFSISMLETLILLHYLALVIIELRHRKRVYCLKVVRSPDGESKYYSCGLLSIQKCAQFVLEKYHRDFNQFNSYKERLLAYEDELAHHLKRQRQAQNQDSSNETTTGVGGRRGRRSSRPSSPRRTNHHDDELEDETEDIAANNAESHEASGGRSASRRSRRRHHHRRHHSTASRMSDENEDNDDDEADPSGRSRDRRRSPSRSPSRSRRSTRQLGDTGRPNESLPDEQRSRRKRSRGGRSSDDDDDYDEEDHRTSSPSGRKTTAEQKQRRAETNKTNAESADQSSDTTSRLKESSLETIRAANVGPDKNQAMSTTTATATSAAATTTATSSTSPANNNNNKADIEISERPRHQQQTTRSRLDETESVRSARSRRSTGSRMHRSHRNESSARHHSARHPRERSSSRAARAHTMIEVEPNEPESNSAELADEHERKLRRRKLRLLAAIEDSFEQVRLLDEGPLKPTTDQAGCLNGPAATRQTAIGLDAGQAARTLYPSIARPLQKYLKLTKQTGRHNLQSIYEHLAKCLLYKLSARTFLEKFTSFDPVWQQNETNLFAGCRLFGQMGPSRKPADREPLQLNSWSLICDTLLSRQIDSGTFFVLNQGQVSLLVSVAKLPHWNLTEQVIDPSSCRFSYGPNPETTSV</sequence>
<dbReference type="InterPro" id="IPR009539">
    <property type="entry name" value="VANGL"/>
</dbReference>
<feature type="compositionally biased region" description="Basic residues" evidence="7">
    <location>
        <begin position="590"/>
        <end position="607"/>
    </location>
</feature>
<organism evidence="9">
    <name type="scientific">Aceria tosichella</name>
    <name type="common">wheat curl mite</name>
    <dbReference type="NCBI Taxonomy" id="561515"/>
    <lineage>
        <taxon>Eukaryota</taxon>
        <taxon>Metazoa</taxon>
        <taxon>Ecdysozoa</taxon>
        <taxon>Arthropoda</taxon>
        <taxon>Chelicerata</taxon>
        <taxon>Arachnida</taxon>
        <taxon>Acari</taxon>
        <taxon>Acariformes</taxon>
        <taxon>Trombidiformes</taxon>
        <taxon>Prostigmata</taxon>
        <taxon>Eupodina</taxon>
        <taxon>Eriophyoidea</taxon>
        <taxon>Eriophyidae</taxon>
        <taxon>Eriophyinae</taxon>
        <taxon>Aceriini</taxon>
        <taxon>Aceria</taxon>
    </lineage>
</organism>
<feature type="region of interest" description="Disordered" evidence="7">
    <location>
        <begin position="1"/>
        <end position="59"/>
    </location>
</feature>
<feature type="compositionally biased region" description="Low complexity" evidence="7">
    <location>
        <begin position="1"/>
        <end position="19"/>
    </location>
</feature>
<evidence type="ECO:0000313" key="9">
    <source>
        <dbReference type="EMBL" id="MDE50704.1"/>
    </source>
</evidence>
<evidence type="ECO:0000256" key="6">
    <source>
        <dbReference type="ARBA" id="ARBA00025718"/>
    </source>
</evidence>
<gene>
    <name evidence="9" type="primary">vangl2</name>
    <name evidence="9" type="ORF">g.13697</name>
</gene>
<feature type="transmembrane region" description="Helical" evidence="8">
    <location>
        <begin position="326"/>
        <end position="345"/>
    </location>
</feature>
<evidence type="ECO:0000256" key="7">
    <source>
        <dbReference type="SAM" id="MobiDB-lite"/>
    </source>
</evidence>
<dbReference type="EMBL" id="GGYP01005933">
    <property type="protein sequence ID" value="MDE50704.1"/>
    <property type="molecule type" value="Transcribed_RNA"/>
</dbReference>
<feature type="compositionally biased region" description="Basic and acidic residues" evidence="7">
    <location>
        <begin position="738"/>
        <end position="747"/>
    </location>
</feature>
<feature type="compositionally biased region" description="Polar residues" evidence="7">
    <location>
        <begin position="490"/>
        <end position="499"/>
    </location>
</feature>
<evidence type="ECO:0000256" key="4">
    <source>
        <dbReference type="ARBA" id="ARBA00022989"/>
    </source>
</evidence>
<feature type="compositionally biased region" description="Basic and acidic residues" evidence="7">
    <location>
        <begin position="658"/>
        <end position="669"/>
    </location>
</feature>
<evidence type="ECO:0000256" key="5">
    <source>
        <dbReference type="ARBA" id="ARBA00023136"/>
    </source>
</evidence>
<accession>A0A6G1SJL0</accession>
<feature type="compositionally biased region" description="Basic residues" evidence="7">
    <location>
        <begin position="551"/>
        <end position="567"/>
    </location>
</feature>
<keyword evidence="3 8" id="KW-0812">Transmembrane</keyword>
<evidence type="ECO:0000256" key="2">
    <source>
        <dbReference type="ARBA" id="ARBA00022475"/>
    </source>
</evidence>
<feature type="compositionally biased region" description="Basic residues" evidence="7">
    <location>
        <begin position="766"/>
        <end position="780"/>
    </location>
</feature>
<dbReference type="AlphaFoldDB" id="A0A6G1SJL0"/>